<protein>
    <submittedName>
        <fullName evidence="1">Uncharacterized protein</fullName>
    </submittedName>
</protein>
<proteinExistence type="predicted"/>
<keyword evidence="2" id="KW-1185">Reference proteome</keyword>
<dbReference type="Proteomes" id="UP001055879">
    <property type="component" value="Linkage Group LG04"/>
</dbReference>
<dbReference type="EMBL" id="CM042050">
    <property type="protein sequence ID" value="KAI3735662.1"/>
    <property type="molecule type" value="Genomic_DNA"/>
</dbReference>
<sequence>MGQLVDVAYFFHVSRCIFVSKCYYEVVSSVNFISSSAGFQTTITLECNLFLETSTEFSNSLADLSSITISSPQDRDKSTEVKGAAT</sequence>
<accession>A0ACB9CN10</accession>
<reference evidence="1 2" key="2">
    <citation type="journal article" date="2022" name="Mol. Ecol. Resour.">
        <title>The genomes of chicory, endive, great burdock and yacon provide insights into Asteraceae paleo-polyploidization history and plant inulin production.</title>
        <authorList>
            <person name="Fan W."/>
            <person name="Wang S."/>
            <person name="Wang H."/>
            <person name="Wang A."/>
            <person name="Jiang F."/>
            <person name="Liu H."/>
            <person name="Zhao H."/>
            <person name="Xu D."/>
            <person name="Zhang Y."/>
        </authorList>
    </citation>
    <scope>NUCLEOTIDE SEQUENCE [LARGE SCALE GENOMIC DNA]</scope>
    <source>
        <strain evidence="2">cv. Niubang</strain>
    </source>
</reference>
<reference evidence="2" key="1">
    <citation type="journal article" date="2022" name="Mol. Ecol. Resour.">
        <title>The genomes of chicory, endive, great burdock and yacon provide insights into Asteraceae palaeo-polyploidization history and plant inulin production.</title>
        <authorList>
            <person name="Fan W."/>
            <person name="Wang S."/>
            <person name="Wang H."/>
            <person name="Wang A."/>
            <person name="Jiang F."/>
            <person name="Liu H."/>
            <person name="Zhao H."/>
            <person name="Xu D."/>
            <person name="Zhang Y."/>
        </authorList>
    </citation>
    <scope>NUCLEOTIDE SEQUENCE [LARGE SCALE GENOMIC DNA]</scope>
    <source>
        <strain evidence="2">cv. Niubang</strain>
    </source>
</reference>
<evidence type="ECO:0000313" key="1">
    <source>
        <dbReference type="EMBL" id="KAI3735662.1"/>
    </source>
</evidence>
<comment type="caution">
    <text evidence="1">The sequence shown here is derived from an EMBL/GenBank/DDBJ whole genome shotgun (WGS) entry which is preliminary data.</text>
</comment>
<name>A0ACB9CN10_ARCLA</name>
<gene>
    <name evidence="1" type="ORF">L6452_15170</name>
</gene>
<organism evidence="1 2">
    <name type="scientific">Arctium lappa</name>
    <name type="common">Greater burdock</name>
    <name type="synonym">Lappa major</name>
    <dbReference type="NCBI Taxonomy" id="4217"/>
    <lineage>
        <taxon>Eukaryota</taxon>
        <taxon>Viridiplantae</taxon>
        <taxon>Streptophyta</taxon>
        <taxon>Embryophyta</taxon>
        <taxon>Tracheophyta</taxon>
        <taxon>Spermatophyta</taxon>
        <taxon>Magnoliopsida</taxon>
        <taxon>eudicotyledons</taxon>
        <taxon>Gunneridae</taxon>
        <taxon>Pentapetalae</taxon>
        <taxon>asterids</taxon>
        <taxon>campanulids</taxon>
        <taxon>Asterales</taxon>
        <taxon>Asteraceae</taxon>
        <taxon>Carduoideae</taxon>
        <taxon>Cardueae</taxon>
        <taxon>Arctiinae</taxon>
        <taxon>Arctium</taxon>
    </lineage>
</organism>
<evidence type="ECO:0000313" key="2">
    <source>
        <dbReference type="Proteomes" id="UP001055879"/>
    </source>
</evidence>